<dbReference type="CDD" id="cd03450">
    <property type="entry name" value="NodN"/>
    <property type="match status" value="1"/>
</dbReference>
<keyword evidence="3" id="KW-1185">Reference proteome</keyword>
<organism evidence="2 3">
    <name type="scientific">Sphingobium naphthae</name>
    <dbReference type="NCBI Taxonomy" id="1886786"/>
    <lineage>
        <taxon>Bacteria</taxon>
        <taxon>Pseudomonadati</taxon>
        <taxon>Pseudomonadota</taxon>
        <taxon>Alphaproteobacteria</taxon>
        <taxon>Sphingomonadales</taxon>
        <taxon>Sphingomonadaceae</taxon>
        <taxon>Sphingobium</taxon>
    </lineage>
</organism>
<gene>
    <name evidence="2" type="ORF">O0R41_14695</name>
</gene>
<evidence type="ECO:0000313" key="3">
    <source>
        <dbReference type="Proteomes" id="UP001185984"/>
    </source>
</evidence>
<feature type="domain" description="MaoC-like" evidence="1">
    <location>
        <begin position="20"/>
        <end position="116"/>
    </location>
</feature>
<evidence type="ECO:0000313" key="2">
    <source>
        <dbReference type="EMBL" id="MDV5824852.1"/>
    </source>
</evidence>
<dbReference type="Pfam" id="PF01575">
    <property type="entry name" value="MaoC_dehydratas"/>
    <property type="match status" value="1"/>
</dbReference>
<dbReference type="InterPro" id="IPR039375">
    <property type="entry name" value="NodN-like"/>
</dbReference>
<dbReference type="EMBL" id="JAPTHD010000006">
    <property type="protein sequence ID" value="MDV5824852.1"/>
    <property type="molecule type" value="Genomic_DNA"/>
</dbReference>
<dbReference type="InterPro" id="IPR029069">
    <property type="entry name" value="HotDog_dom_sf"/>
</dbReference>
<evidence type="ECO:0000259" key="1">
    <source>
        <dbReference type="Pfam" id="PF01575"/>
    </source>
</evidence>
<protein>
    <submittedName>
        <fullName evidence="2">MaoC family dehydratase</fullName>
    </submittedName>
</protein>
<dbReference type="PANTHER" id="PTHR42993:SF1">
    <property type="entry name" value="MAOC-LIKE DEHYDRATASE DOMAIN-CONTAINING PROTEIN"/>
    <property type="match status" value="1"/>
</dbReference>
<comment type="caution">
    <text evidence="2">The sequence shown here is derived from an EMBL/GenBank/DDBJ whole genome shotgun (WGS) entry which is preliminary data.</text>
</comment>
<dbReference type="Proteomes" id="UP001185984">
    <property type="component" value="Unassembled WGS sequence"/>
</dbReference>
<sequence length="155" mass="16972">MSQADALQRLVGCSYGSPVLRIDQQLVDAFAQLTGDHQYIHVDPERAALTPFGGTIAHGFLLLSLLPQLHAQSDRPALPTLAMAVNYGFDRVRFVTPVRVGSAVRAQFSVASLIEKRPGEWQQELDVTLLLEAQERPALVARWLSLMVLPAEATA</sequence>
<name>A0ABU3ZZV4_9SPHN</name>
<accession>A0ABU3ZZV4</accession>
<dbReference type="Gene3D" id="3.10.129.10">
    <property type="entry name" value="Hotdog Thioesterase"/>
    <property type="match status" value="1"/>
</dbReference>
<reference evidence="3" key="1">
    <citation type="journal article" date="2022" name="J Environ Chem Eng">
        <title>Biodegradation of petroleum oil using a constructed nonpathogenic and heavy metal-tolerant bacterial consortium isolated from marine sponges.</title>
        <authorList>
            <person name="Dechsakulwatana C."/>
            <person name="Rungsihiranrut A."/>
            <person name="Muangchinda C."/>
            <person name="Ningthoujam R."/>
            <person name="Klankeo P."/>
            <person name="Pinyakong O."/>
        </authorList>
    </citation>
    <scope>NUCLEOTIDE SEQUENCE [LARGE SCALE GENOMIC DNA]</scope>
    <source>
        <strain evidence="3">MO2-4</strain>
    </source>
</reference>
<proteinExistence type="predicted"/>
<dbReference type="InterPro" id="IPR002539">
    <property type="entry name" value="MaoC-like_dom"/>
</dbReference>
<dbReference type="RefSeq" id="WP_317517497.1">
    <property type="nucleotide sequence ID" value="NZ_JAPTHD010000006.1"/>
</dbReference>
<dbReference type="PANTHER" id="PTHR42993">
    <property type="entry name" value="MAOC-LIKE DEHYDRATASE DOMAIN-CONTAINING PROTEIN"/>
    <property type="match status" value="1"/>
</dbReference>
<dbReference type="SUPFAM" id="SSF54637">
    <property type="entry name" value="Thioesterase/thiol ester dehydrase-isomerase"/>
    <property type="match status" value="1"/>
</dbReference>